<gene>
    <name evidence="2" type="ORF">J2S44_008114</name>
</gene>
<keyword evidence="1" id="KW-0472">Membrane</keyword>
<feature type="transmembrane region" description="Helical" evidence="1">
    <location>
        <begin position="82"/>
        <end position="101"/>
    </location>
</feature>
<protein>
    <submittedName>
        <fullName evidence="2">FtsH-binding integral membrane protein</fullName>
    </submittedName>
</protein>
<feature type="transmembrane region" description="Helical" evidence="1">
    <location>
        <begin position="192"/>
        <end position="212"/>
    </location>
</feature>
<dbReference type="RefSeq" id="WP_310428565.1">
    <property type="nucleotide sequence ID" value="NZ_JAVDYC010000001.1"/>
</dbReference>
<evidence type="ECO:0000256" key="1">
    <source>
        <dbReference type="SAM" id="Phobius"/>
    </source>
</evidence>
<feature type="transmembrane region" description="Helical" evidence="1">
    <location>
        <begin position="218"/>
        <end position="236"/>
    </location>
</feature>
<sequence>MNPDDGSLDDQTQAAETDPETLRGWTATALLLGVVGAVCSLPVLGWRPQYDLSVVAGIAGAGLVFGLWLRRAREDDVNLQRSLGRVALQSIALALLVQVVVLNTMLDAVVPRLDALLLISGAVFTGIVAGSAEALVEILVAGLTGLVIGGLLPMWVPGNPYHPLLSFLAVMVPLIVGGQVLPLLLERHPGNLASAGLLAVFWTTLGQQRWAAPAFRPWPFAVLAAIFGLVLLRIWFGRWPVPQRTKFATLHALATLGAGALLVLH</sequence>
<proteinExistence type="predicted"/>
<feature type="transmembrane region" description="Helical" evidence="1">
    <location>
        <begin position="52"/>
        <end position="70"/>
    </location>
</feature>
<keyword evidence="1" id="KW-1133">Transmembrane helix</keyword>
<keyword evidence="1" id="KW-0812">Transmembrane</keyword>
<keyword evidence="3" id="KW-1185">Reference proteome</keyword>
<evidence type="ECO:0000313" key="3">
    <source>
        <dbReference type="Proteomes" id="UP001183629"/>
    </source>
</evidence>
<feature type="transmembrane region" description="Helical" evidence="1">
    <location>
        <begin position="164"/>
        <end position="185"/>
    </location>
</feature>
<dbReference type="EMBL" id="JAVDYC010000001">
    <property type="protein sequence ID" value="MDR7327864.1"/>
    <property type="molecule type" value="Genomic_DNA"/>
</dbReference>
<organism evidence="2 3">
    <name type="scientific">Catenuloplanes niger</name>
    <dbReference type="NCBI Taxonomy" id="587534"/>
    <lineage>
        <taxon>Bacteria</taxon>
        <taxon>Bacillati</taxon>
        <taxon>Actinomycetota</taxon>
        <taxon>Actinomycetes</taxon>
        <taxon>Micromonosporales</taxon>
        <taxon>Micromonosporaceae</taxon>
        <taxon>Catenuloplanes</taxon>
    </lineage>
</organism>
<name>A0AAE3ZZ20_9ACTN</name>
<feature type="transmembrane region" description="Helical" evidence="1">
    <location>
        <begin position="113"/>
        <end position="131"/>
    </location>
</feature>
<accession>A0AAE3ZZ20</accession>
<comment type="caution">
    <text evidence="2">The sequence shown here is derived from an EMBL/GenBank/DDBJ whole genome shotgun (WGS) entry which is preliminary data.</text>
</comment>
<dbReference type="AlphaFoldDB" id="A0AAE3ZZ20"/>
<feature type="transmembrane region" description="Helical" evidence="1">
    <location>
        <begin position="25"/>
        <end position="46"/>
    </location>
</feature>
<dbReference type="Proteomes" id="UP001183629">
    <property type="component" value="Unassembled WGS sequence"/>
</dbReference>
<evidence type="ECO:0000313" key="2">
    <source>
        <dbReference type="EMBL" id="MDR7327864.1"/>
    </source>
</evidence>
<feature type="transmembrane region" description="Helical" evidence="1">
    <location>
        <begin position="248"/>
        <end position="264"/>
    </location>
</feature>
<reference evidence="2 3" key="1">
    <citation type="submission" date="2023-07" db="EMBL/GenBank/DDBJ databases">
        <title>Sequencing the genomes of 1000 actinobacteria strains.</title>
        <authorList>
            <person name="Klenk H.-P."/>
        </authorList>
    </citation>
    <scope>NUCLEOTIDE SEQUENCE [LARGE SCALE GENOMIC DNA]</scope>
    <source>
        <strain evidence="2 3">DSM 44711</strain>
    </source>
</reference>
<feature type="transmembrane region" description="Helical" evidence="1">
    <location>
        <begin position="138"/>
        <end position="158"/>
    </location>
</feature>